<dbReference type="PRINTS" id="PR01438">
    <property type="entry name" value="UNVRSLSTRESS"/>
</dbReference>
<comment type="similarity">
    <text evidence="1">Belongs to the universal stress protein A family.</text>
</comment>
<dbReference type="PANTHER" id="PTHR46268:SF6">
    <property type="entry name" value="UNIVERSAL STRESS PROTEIN UP12"/>
    <property type="match status" value="1"/>
</dbReference>
<evidence type="ECO:0000256" key="1">
    <source>
        <dbReference type="ARBA" id="ARBA00008791"/>
    </source>
</evidence>
<evidence type="ECO:0000313" key="3">
    <source>
        <dbReference type="EMBL" id="AUV83154.1"/>
    </source>
</evidence>
<evidence type="ECO:0000313" key="4">
    <source>
        <dbReference type="Proteomes" id="UP000236584"/>
    </source>
</evidence>
<protein>
    <submittedName>
        <fullName evidence="3">Universal stress protein</fullName>
    </submittedName>
</protein>
<dbReference type="KEGG" id="srub:C2R22_17115"/>
<sequence>MTYDEVLIPTDGSESAERAARYGQVLAEAYGASVYVLSVVDERDFDGVVGGDEADAGKTAAERTAQDAVERVAALFEGNVTTRVTVGIPSEEILAYVSEAAIDLVAMGTHGRTGVERFLIGSVAERVVRHAEIPVLTVRLSDTASPWPPLERILVPTDGSDASFQALPHAFDLADRFDALVEGLSIVDERTKASVYTVETALEEMVGGLEAMAETATERIEARAKAADAEVTTTVVDGIPSRTICAHAEESGADLVVIASHGRTGLSHYLLGSVAERVVRNSTVPVLTVPADVDGE</sequence>
<feature type="domain" description="UspA" evidence="2">
    <location>
        <begin position="151"/>
        <end position="290"/>
    </location>
</feature>
<dbReference type="CDD" id="cd00293">
    <property type="entry name" value="USP-like"/>
    <property type="match status" value="2"/>
</dbReference>
<dbReference type="Pfam" id="PF00582">
    <property type="entry name" value="Usp"/>
    <property type="match status" value="2"/>
</dbReference>
<gene>
    <name evidence="3" type="ORF">C2R22_17115</name>
</gene>
<dbReference type="InterPro" id="IPR006015">
    <property type="entry name" value="Universal_stress_UspA"/>
</dbReference>
<evidence type="ECO:0000259" key="2">
    <source>
        <dbReference type="Pfam" id="PF00582"/>
    </source>
</evidence>
<accession>A0A2I8VMP8</accession>
<dbReference type="SUPFAM" id="SSF52402">
    <property type="entry name" value="Adenine nucleotide alpha hydrolases-like"/>
    <property type="match status" value="2"/>
</dbReference>
<dbReference type="InterPro" id="IPR006016">
    <property type="entry name" value="UspA"/>
</dbReference>
<dbReference type="InterPro" id="IPR014729">
    <property type="entry name" value="Rossmann-like_a/b/a_fold"/>
</dbReference>
<dbReference type="OrthoDB" id="105697at2157"/>
<reference evidence="3 4" key="1">
    <citation type="submission" date="2018-01" db="EMBL/GenBank/DDBJ databases">
        <title>Complete genome sequence of Salinigranum rubrum GX10T, an extremely halophilic archaeon isolated from a marine solar saltern.</title>
        <authorList>
            <person name="Han S."/>
        </authorList>
    </citation>
    <scope>NUCLEOTIDE SEQUENCE [LARGE SCALE GENOMIC DNA]</scope>
    <source>
        <strain evidence="3 4">GX10</strain>
    </source>
</reference>
<dbReference type="GeneID" id="35593849"/>
<dbReference type="Proteomes" id="UP000236584">
    <property type="component" value="Chromosome"/>
</dbReference>
<organism evidence="3 4">
    <name type="scientific">Salinigranum rubrum</name>
    <dbReference type="NCBI Taxonomy" id="755307"/>
    <lineage>
        <taxon>Archaea</taxon>
        <taxon>Methanobacteriati</taxon>
        <taxon>Methanobacteriota</taxon>
        <taxon>Stenosarchaea group</taxon>
        <taxon>Halobacteria</taxon>
        <taxon>Halobacteriales</taxon>
        <taxon>Haloferacaceae</taxon>
        <taxon>Salinigranum</taxon>
    </lineage>
</organism>
<keyword evidence="4" id="KW-1185">Reference proteome</keyword>
<dbReference type="AlphaFoldDB" id="A0A2I8VMP8"/>
<dbReference type="Gene3D" id="3.40.50.620">
    <property type="entry name" value="HUPs"/>
    <property type="match status" value="2"/>
</dbReference>
<dbReference type="PANTHER" id="PTHR46268">
    <property type="entry name" value="STRESS RESPONSE PROTEIN NHAX"/>
    <property type="match status" value="1"/>
</dbReference>
<feature type="domain" description="UspA" evidence="2">
    <location>
        <begin position="3"/>
        <end position="139"/>
    </location>
</feature>
<dbReference type="RefSeq" id="WP_103426843.1">
    <property type="nucleotide sequence ID" value="NZ_CP026309.1"/>
</dbReference>
<dbReference type="EMBL" id="CP026309">
    <property type="protein sequence ID" value="AUV83154.1"/>
    <property type="molecule type" value="Genomic_DNA"/>
</dbReference>
<name>A0A2I8VMP8_9EURY</name>
<proteinExistence type="inferred from homology"/>